<comment type="similarity">
    <text evidence="1">Belongs to the class-A beta-lactamase family.</text>
</comment>
<dbReference type="GeneID" id="93580643"/>
<dbReference type="OMA" id="INGAVIC"/>
<evidence type="ECO:0000313" key="4">
    <source>
        <dbReference type="EMBL" id="OJJ66164.1"/>
    </source>
</evidence>
<dbReference type="Gene3D" id="3.40.710.10">
    <property type="entry name" value="DD-peptidase/beta-lactamase superfamily"/>
    <property type="match status" value="1"/>
</dbReference>
<reference evidence="5" key="1">
    <citation type="journal article" date="2017" name="Genome Biol.">
        <title>Comparative genomics reveals high biological diversity and specific adaptations in the industrially and medically important fungal genus Aspergillus.</title>
        <authorList>
            <person name="de Vries R.P."/>
            <person name="Riley R."/>
            <person name="Wiebenga A."/>
            <person name="Aguilar-Osorio G."/>
            <person name="Amillis S."/>
            <person name="Uchima C.A."/>
            <person name="Anderluh G."/>
            <person name="Asadollahi M."/>
            <person name="Askin M."/>
            <person name="Barry K."/>
            <person name="Battaglia E."/>
            <person name="Bayram O."/>
            <person name="Benocci T."/>
            <person name="Braus-Stromeyer S.A."/>
            <person name="Caldana C."/>
            <person name="Canovas D."/>
            <person name="Cerqueira G.C."/>
            <person name="Chen F."/>
            <person name="Chen W."/>
            <person name="Choi C."/>
            <person name="Clum A."/>
            <person name="Dos Santos R.A."/>
            <person name="Damasio A.R."/>
            <person name="Diallinas G."/>
            <person name="Emri T."/>
            <person name="Fekete E."/>
            <person name="Flipphi M."/>
            <person name="Freyberg S."/>
            <person name="Gallo A."/>
            <person name="Gournas C."/>
            <person name="Habgood R."/>
            <person name="Hainaut M."/>
            <person name="Harispe M.L."/>
            <person name="Henrissat B."/>
            <person name="Hilden K.S."/>
            <person name="Hope R."/>
            <person name="Hossain A."/>
            <person name="Karabika E."/>
            <person name="Karaffa L."/>
            <person name="Karanyi Z."/>
            <person name="Krasevec N."/>
            <person name="Kuo A."/>
            <person name="Kusch H."/>
            <person name="LaButti K."/>
            <person name="Lagendijk E.L."/>
            <person name="Lapidus A."/>
            <person name="Levasseur A."/>
            <person name="Lindquist E."/>
            <person name="Lipzen A."/>
            <person name="Logrieco A.F."/>
            <person name="MacCabe A."/>
            <person name="Maekelae M.R."/>
            <person name="Malavazi I."/>
            <person name="Melin P."/>
            <person name="Meyer V."/>
            <person name="Mielnichuk N."/>
            <person name="Miskei M."/>
            <person name="Molnar A.P."/>
            <person name="Mule G."/>
            <person name="Ngan C.Y."/>
            <person name="Orejas M."/>
            <person name="Orosz E."/>
            <person name="Ouedraogo J.P."/>
            <person name="Overkamp K.M."/>
            <person name="Park H.-S."/>
            <person name="Perrone G."/>
            <person name="Piumi F."/>
            <person name="Punt P.J."/>
            <person name="Ram A.F."/>
            <person name="Ramon A."/>
            <person name="Rauscher S."/>
            <person name="Record E."/>
            <person name="Riano-Pachon D.M."/>
            <person name="Robert V."/>
            <person name="Roehrig J."/>
            <person name="Ruller R."/>
            <person name="Salamov A."/>
            <person name="Salih N.S."/>
            <person name="Samson R.A."/>
            <person name="Sandor E."/>
            <person name="Sanguinetti M."/>
            <person name="Schuetze T."/>
            <person name="Sepcic K."/>
            <person name="Shelest E."/>
            <person name="Sherlock G."/>
            <person name="Sophianopoulou V."/>
            <person name="Squina F.M."/>
            <person name="Sun H."/>
            <person name="Susca A."/>
            <person name="Todd R.B."/>
            <person name="Tsang A."/>
            <person name="Unkles S.E."/>
            <person name="van de Wiele N."/>
            <person name="van Rossen-Uffink D."/>
            <person name="Oliveira J.V."/>
            <person name="Vesth T.C."/>
            <person name="Visser J."/>
            <person name="Yu J.-H."/>
            <person name="Zhou M."/>
            <person name="Andersen M.R."/>
            <person name="Archer D.B."/>
            <person name="Baker S.E."/>
            <person name="Benoit I."/>
            <person name="Brakhage A.A."/>
            <person name="Braus G.H."/>
            <person name="Fischer R."/>
            <person name="Frisvad J.C."/>
            <person name="Goldman G.H."/>
            <person name="Houbraken J."/>
            <person name="Oakley B."/>
            <person name="Pocsi I."/>
            <person name="Scazzocchio C."/>
            <person name="Seiboth B."/>
            <person name="vanKuyk P.A."/>
            <person name="Wortman J."/>
            <person name="Dyer P.S."/>
            <person name="Grigoriev I.V."/>
        </authorList>
    </citation>
    <scope>NUCLEOTIDE SEQUENCE [LARGE SCALE GENOMIC DNA]</scope>
    <source>
        <strain evidence="5">CBS 101740 / IMI 381727 / IBT 21946</strain>
    </source>
</reference>
<dbReference type="OrthoDB" id="428260at2759"/>
<dbReference type="GO" id="GO:0016787">
    <property type="term" value="F:hydrolase activity"/>
    <property type="evidence" value="ECO:0007669"/>
    <property type="project" value="UniProtKB-KW"/>
</dbReference>
<proteinExistence type="inferred from homology"/>
<dbReference type="EMBL" id="KV878701">
    <property type="protein sequence ID" value="OJJ66164.1"/>
    <property type="molecule type" value="Genomic_DNA"/>
</dbReference>
<dbReference type="RefSeq" id="XP_067473414.1">
    <property type="nucleotide sequence ID" value="XM_067628155.1"/>
</dbReference>
<dbReference type="Pfam" id="PF00144">
    <property type="entry name" value="Beta-lactamase"/>
    <property type="match status" value="1"/>
</dbReference>
<dbReference type="Proteomes" id="UP000184499">
    <property type="component" value="Unassembled WGS sequence"/>
</dbReference>
<evidence type="ECO:0000259" key="3">
    <source>
        <dbReference type="Pfam" id="PF00144"/>
    </source>
</evidence>
<organism evidence="4 5">
    <name type="scientific">Aspergillus brasiliensis (strain CBS 101740 / IMI 381727 / IBT 21946)</name>
    <dbReference type="NCBI Taxonomy" id="767769"/>
    <lineage>
        <taxon>Eukaryota</taxon>
        <taxon>Fungi</taxon>
        <taxon>Dikarya</taxon>
        <taxon>Ascomycota</taxon>
        <taxon>Pezizomycotina</taxon>
        <taxon>Eurotiomycetes</taxon>
        <taxon>Eurotiomycetidae</taxon>
        <taxon>Eurotiales</taxon>
        <taxon>Aspergillaceae</taxon>
        <taxon>Aspergillus</taxon>
        <taxon>Aspergillus subgen. Circumdati</taxon>
    </lineage>
</organism>
<accession>A0A1L9U3A7</accession>
<dbReference type="AlphaFoldDB" id="A0A1L9U3A7"/>
<feature type="domain" description="Beta-lactamase-related" evidence="3">
    <location>
        <begin position="13"/>
        <end position="373"/>
    </location>
</feature>
<protein>
    <recommendedName>
        <fullName evidence="3">Beta-lactamase-related domain-containing protein</fullName>
    </recommendedName>
</protein>
<evidence type="ECO:0000256" key="2">
    <source>
        <dbReference type="ARBA" id="ARBA00022801"/>
    </source>
</evidence>
<evidence type="ECO:0000256" key="1">
    <source>
        <dbReference type="ARBA" id="ARBA00009009"/>
    </source>
</evidence>
<name>A0A1L9U3A7_ASPBC</name>
<dbReference type="PANTHER" id="PTHR43283">
    <property type="entry name" value="BETA-LACTAMASE-RELATED"/>
    <property type="match status" value="1"/>
</dbReference>
<gene>
    <name evidence="4" type="ORF">ASPBRDRAFT_60021</name>
</gene>
<dbReference type="InterPro" id="IPR050789">
    <property type="entry name" value="Diverse_Enzym_Activities"/>
</dbReference>
<dbReference type="STRING" id="767769.A0A1L9U3A7"/>
<keyword evidence="2" id="KW-0378">Hydrolase</keyword>
<evidence type="ECO:0000313" key="5">
    <source>
        <dbReference type="Proteomes" id="UP000184499"/>
    </source>
</evidence>
<dbReference type="VEuPathDB" id="FungiDB:ASPBRDRAFT_60021"/>
<dbReference type="PANTHER" id="PTHR43283:SF17">
    <property type="entry name" value="(LOVD), PUTATIVE (AFU_ORTHOLOGUE AFUA_5G00920)-RELATED"/>
    <property type="match status" value="1"/>
</dbReference>
<sequence>MGFTDDLKAATAPGTDQRIPGAVVMAADATGKIIFSEAQGQTSINSDLAKPMTTDTTFWIASCTKLITTVAALQCVEKGLLQLDAPIDTVLLEWKAPQILTGFKDSGEPQLKPATKKITLRQLLTHSSGMGYDFLSPKLARWRQWKGQPIGASEEPLTERQALLLLLEPGDEWMYSVATDWVGKMVERVNGGARLGEHMKKHIFDPLGMSSTSFRLAENEHILGRLCATAQRTPGGRLTMSNPYNPPNPADDLGGGGLYSSVADYMKFLISFLKNDGLLLRPATVMTMFEPQLQDPSSLLAETRDPVNGPMFRGGIDCNAWNFGLGGILTTADVEGVCRQGTLSWGGLPNLYWWIGPVSGNCGMYASQVLPFGDEISMALAVGLRREIHALMNVQSIT</sequence>
<dbReference type="InterPro" id="IPR001466">
    <property type="entry name" value="Beta-lactam-related"/>
</dbReference>
<keyword evidence="5" id="KW-1185">Reference proteome</keyword>
<dbReference type="SUPFAM" id="SSF56601">
    <property type="entry name" value="beta-lactamase/transpeptidase-like"/>
    <property type="match status" value="1"/>
</dbReference>
<dbReference type="InterPro" id="IPR012338">
    <property type="entry name" value="Beta-lactam/transpept-like"/>
</dbReference>